<reference evidence="1" key="2">
    <citation type="journal article" date="2015" name="Fish Shellfish Immunol.">
        <title>Early steps in the European eel (Anguilla anguilla)-Vibrio vulnificus interaction in the gills: Role of the RtxA13 toxin.</title>
        <authorList>
            <person name="Callol A."/>
            <person name="Pajuelo D."/>
            <person name="Ebbesson L."/>
            <person name="Teles M."/>
            <person name="MacKenzie S."/>
            <person name="Amaro C."/>
        </authorList>
    </citation>
    <scope>NUCLEOTIDE SEQUENCE</scope>
</reference>
<accession>A0A0E9RKV2</accession>
<name>A0A0E9RKV2_ANGAN</name>
<protein>
    <submittedName>
        <fullName evidence="1">Uncharacterized protein</fullName>
    </submittedName>
</protein>
<dbReference type="EMBL" id="GBXM01079140">
    <property type="protein sequence ID" value="JAH29437.1"/>
    <property type="molecule type" value="Transcribed_RNA"/>
</dbReference>
<organism evidence="1">
    <name type="scientific">Anguilla anguilla</name>
    <name type="common">European freshwater eel</name>
    <name type="synonym">Muraena anguilla</name>
    <dbReference type="NCBI Taxonomy" id="7936"/>
    <lineage>
        <taxon>Eukaryota</taxon>
        <taxon>Metazoa</taxon>
        <taxon>Chordata</taxon>
        <taxon>Craniata</taxon>
        <taxon>Vertebrata</taxon>
        <taxon>Euteleostomi</taxon>
        <taxon>Actinopterygii</taxon>
        <taxon>Neopterygii</taxon>
        <taxon>Teleostei</taxon>
        <taxon>Anguilliformes</taxon>
        <taxon>Anguillidae</taxon>
        <taxon>Anguilla</taxon>
    </lineage>
</organism>
<evidence type="ECO:0000313" key="1">
    <source>
        <dbReference type="EMBL" id="JAH29437.1"/>
    </source>
</evidence>
<proteinExistence type="predicted"/>
<dbReference type="AlphaFoldDB" id="A0A0E9RKV2"/>
<sequence length="36" mass="4075">MYLFASVVIYPVDWDCVRGQERTAGPIPDFLQNVSS</sequence>
<reference evidence="1" key="1">
    <citation type="submission" date="2014-11" db="EMBL/GenBank/DDBJ databases">
        <authorList>
            <person name="Amaro Gonzalez C."/>
        </authorList>
    </citation>
    <scope>NUCLEOTIDE SEQUENCE</scope>
</reference>